<keyword evidence="4" id="KW-1185">Reference proteome</keyword>
<evidence type="ECO:0000313" key="2">
    <source>
        <dbReference type="EMBL" id="PNR57498.1"/>
    </source>
</evidence>
<dbReference type="Gene3D" id="1.20.1280.50">
    <property type="match status" value="1"/>
</dbReference>
<dbReference type="InterPro" id="IPR001810">
    <property type="entry name" value="F-box_dom"/>
</dbReference>
<dbReference type="OMA" id="LWAYPRR"/>
<dbReference type="eggNOG" id="ENOG502QWBT">
    <property type="taxonomic scope" value="Eukaryota"/>
</dbReference>
<dbReference type="PROSITE" id="PS50181">
    <property type="entry name" value="FBOX"/>
    <property type="match status" value="1"/>
</dbReference>
<dbReference type="InterPro" id="IPR057039">
    <property type="entry name" value="At5g52880_ARM"/>
</dbReference>
<dbReference type="AlphaFoldDB" id="A9RSC0"/>
<evidence type="ECO:0000313" key="4">
    <source>
        <dbReference type="Proteomes" id="UP000006727"/>
    </source>
</evidence>
<reference evidence="2 4" key="1">
    <citation type="journal article" date="2008" name="Science">
        <title>The Physcomitrella genome reveals evolutionary insights into the conquest of land by plants.</title>
        <authorList>
            <person name="Rensing S."/>
            <person name="Lang D."/>
            <person name="Zimmer A."/>
            <person name="Terry A."/>
            <person name="Salamov A."/>
            <person name="Shapiro H."/>
            <person name="Nishiyama T."/>
            <person name="Perroud P.-F."/>
            <person name="Lindquist E."/>
            <person name="Kamisugi Y."/>
            <person name="Tanahashi T."/>
            <person name="Sakakibara K."/>
            <person name="Fujita T."/>
            <person name="Oishi K."/>
            <person name="Shin-I T."/>
            <person name="Kuroki Y."/>
            <person name="Toyoda A."/>
            <person name="Suzuki Y."/>
            <person name="Hashimoto A."/>
            <person name="Yamaguchi K."/>
            <person name="Sugano A."/>
            <person name="Kohara Y."/>
            <person name="Fujiyama A."/>
            <person name="Anterola A."/>
            <person name="Aoki S."/>
            <person name="Ashton N."/>
            <person name="Barbazuk W.B."/>
            <person name="Barker E."/>
            <person name="Bennetzen J."/>
            <person name="Bezanilla M."/>
            <person name="Blankenship R."/>
            <person name="Cho S.H."/>
            <person name="Dutcher S."/>
            <person name="Estelle M."/>
            <person name="Fawcett J.A."/>
            <person name="Gundlach H."/>
            <person name="Hanada K."/>
            <person name="Heyl A."/>
            <person name="Hicks K.A."/>
            <person name="Hugh J."/>
            <person name="Lohr M."/>
            <person name="Mayer K."/>
            <person name="Melkozernov A."/>
            <person name="Murata T."/>
            <person name="Nelson D."/>
            <person name="Pils B."/>
            <person name="Prigge M."/>
            <person name="Reiss B."/>
            <person name="Renner T."/>
            <person name="Rombauts S."/>
            <person name="Rushton P."/>
            <person name="Sanderfoot A."/>
            <person name="Schween G."/>
            <person name="Shiu S.-H."/>
            <person name="Stueber K."/>
            <person name="Theodoulou F.L."/>
            <person name="Tu H."/>
            <person name="Van de Peer Y."/>
            <person name="Verrier P.J."/>
            <person name="Waters E."/>
            <person name="Wood A."/>
            <person name="Yang L."/>
            <person name="Cove D."/>
            <person name="Cuming A."/>
            <person name="Hasebe M."/>
            <person name="Lucas S."/>
            <person name="Mishler D.B."/>
            <person name="Reski R."/>
            <person name="Grigoriev I."/>
            <person name="Quatrano R.S."/>
            <person name="Boore J.L."/>
        </authorList>
    </citation>
    <scope>NUCLEOTIDE SEQUENCE [LARGE SCALE GENOMIC DNA]</scope>
    <source>
        <strain evidence="3 4">cv. Gransden 2004</strain>
    </source>
</reference>
<dbReference type="PaxDb" id="3218-PP1S25_254V6.1"/>
<protein>
    <recommendedName>
        <fullName evidence="1">F-box domain-containing protein</fullName>
    </recommendedName>
</protein>
<dbReference type="PANTHER" id="PTHR47744">
    <property type="entry name" value="OS05G0526300 PROTEIN"/>
    <property type="match status" value="1"/>
</dbReference>
<dbReference type="EnsemblPlants" id="Pp3c3_15840V3.2">
    <property type="protein sequence ID" value="Pp3c3_15840V3.2"/>
    <property type="gene ID" value="Pp3c3_15840"/>
</dbReference>
<name>A9RSC0_PHYPA</name>
<dbReference type="Gramene" id="Pp3c3_15840V3.2">
    <property type="protein sequence ID" value="Pp3c3_15840V3.2"/>
    <property type="gene ID" value="Pp3c3_15840"/>
</dbReference>
<dbReference type="SUPFAM" id="SSF81383">
    <property type="entry name" value="F-box domain"/>
    <property type="match status" value="1"/>
</dbReference>
<dbReference type="EMBL" id="ABEU02000003">
    <property type="protein sequence ID" value="PNR57498.1"/>
    <property type="molecule type" value="Genomic_DNA"/>
</dbReference>
<dbReference type="OrthoDB" id="10257471at2759"/>
<gene>
    <name evidence="3" type="primary">LOC112280683</name>
    <name evidence="2" type="ORF">PHYPA_004492</name>
</gene>
<proteinExistence type="predicted"/>
<dbReference type="CDD" id="cd09917">
    <property type="entry name" value="F-box_SF"/>
    <property type="match status" value="1"/>
</dbReference>
<reference evidence="3" key="3">
    <citation type="submission" date="2020-12" db="UniProtKB">
        <authorList>
            <consortium name="EnsemblPlants"/>
        </authorList>
    </citation>
    <scope>IDENTIFICATION</scope>
</reference>
<feature type="domain" description="F-box" evidence="1">
    <location>
        <begin position="115"/>
        <end position="161"/>
    </location>
</feature>
<dbReference type="Pfam" id="PF12937">
    <property type="entry name" value="F-box-like"/>
    <property type="match status" value="1"/>
</dbReference>
<dbReference type="STRING" id="3218.A9RSC0"/>
<dbReference type="RefSeq" id="XP_024372244.1">
    <property type="nucleotide sequence ID" value="XM_024516476.2"/>
</dbReference>
<dbReference type="InterPro" id="IPR036047">
    <property type="entry name" value="F-box-like_dom_sf"/>
</dbReference>
<reference evidence="2 4" key="2">
    <citation type="journal article" date="2018" name="Plant J.">
        <title>The Physcomitrella patens chromosome-scale assembly reveals moss genome structure and evolution.</title>
        <authorList>
            <person name="Lang D."/>
            <person name="Ullrich K.K."/>
            <person name="Murat F."/>
            <person name="Fuchs J."/>
            <person name="Jenkins J."/>
            <person name="Haas F.B."/>
            <person name="Piednoel M."/>
            <person name="Gundlach H."/>
            <person name="Van Bel M."/>
            <person name="Meyberg R."/>
            <person name="Vives C."/>
            <person name="Morata J."/>
            <person name="Symeonidi A."/>
            <person name="Hiss M."/>
            <person name="Muchero W."/>
            <person name="Kamisugi Y."/>
            <person name="Saleh O."/>
            <person name="Blanc G."/>
            <person name="Decker E.L."/>
            <person name="van Gessel N."/>
            <person name="Grimwood J."/>
            <person name="Hayes R.D."/>
            <person name="Graham S.W."/>
            <person name="Gunter L.E."/>
            <person name="McDaniel S.F."/>
            <person name="Hoernstein S.N.W."/>
            <person name="Larsson A."/>
            <person name="Li F.W."/>
            <person name="Perroud P.F."/>
            <person name="Phillips J."/>
            <person name="Ranjan P."/>
            <person name="Rokshar D.S."/>
            <person name="Rothfels C.J."/>
            <person name="Schneider L."/>
            <person name="Shu S."/>
            <person name="Stevenson D.W."/>
            <person name="Thummler F."/>
            <person name="Tillich M."/>
            <person name="Villarreal Aguilar J.C."/>
            <person name="Widiez T."/>
            <person name="Wong G.K."/>
            <person name="Wymore A."/>
            <person name="Zhang Y."/>
            <person name="Zimmer A.D."/>
            <person name="Quatrano R.S."/>
            <person name="Mayer K.F.X."/>
            <person name="Goodstein D."/>
            <person name="Casacuberta J.M."/>
            <person name="Vandepoele K."/>
            <person name="Reski R."/>
            <person name="Cuming A.C."/>
            <person name="Tuskan G.A."/>
            <person name="Maumus F."/>
            <person name="Salse J."/>
            <person name="Schmutz J."/>
            <person name="Rensing S.A."/>
        </authorList>
    </citation>
    <scope>NUCLEOTIDE SEQUENCE [LARGE SCALE GENOMIC DNA]</scope>
    <source>
        <strain evidence="3 4">cv. Gransden 2004</strain>
    </source>
</reference>
<dbReference type="Gramene" id="Pp3c3_15840V3.1">
    <property type="protein sequence ID" value="Pp3c3_15840V3.1"/>
    <property type="gene ID" value="Pp3c3_15840"/>
</dbReference>
<dbReference type="Pfam" id="PF24104">
    <property type="entry name" value="At5g52880_ARM"/>
    <property type="match status" value="1"/>
</dbReference>
<evidence type="ECO:0000259" key="1">
    <source>
        <dbReference type="PROSITE" id="PS50181"/>
    </source>
</evidence>
<dbReference type="SMART" id="SM00256">
    <property type="entry name" value="FBOX"/>
    <property type="match status" value="1"/>
</dbReference>
<dbReference type="PANTHER" id="PTHR47744:SF1">
    <property type="entry name" value="OS05G0526300 PROTEIN"/>
    <property type="match status" value="1"/>
</dbReference>
<sequence length="303" mass="35141">MERRYRSLQLNEALSRRNDYAEACRELRCILRAVYVYAPISFQALLYEDVEHAFHTLSKKEKRMDDIRHLETAKLLLQTVEQIFSSQNCTEVVAKGKTATKTWHRLYNNRNPEPLPEYLHLSGDILLHVFEYLDARSLATASAVCRAWNVIATDGKIWRNWFLYVYGTSNLREDLMTAAEIREDIIPDSNRPTILKKPSNNAVGYWRKAFNLCSKGRSPHLSTLNRAYCPTCKEVIWLRDPPWKPAKGLCVTREQVLEYHSPRPISVSQVVRFVVSMARVSDSCSRDSDDDDDHNLENSFLEL</sequence>
<dbReference type="HOGENOM" id="CLU_060440_1_0_1"/>
<accession>A9RSC0</accession>
<dbReference type="EnsemblPlants" id="Pp3c3_15840V3.1">
    <property type="protein sequence ID" value="Pp3c3_15840V3.1"/>
    <property type="gene ID" value="Pp3c3_15840"/>
</dbReference>
<evidence type="ECO:0000313" key="3">
    <source>
        <dbReference type="EnsemblPlants" id="Pp3c3_15840V3.1"/>
    </source>
</evidence>
<dbReference type="GeneID" id="112280683"/>
<organism evidence="2">
    <name type="scientific">Physcomitrium patens</name>
    <name type="common">Spreading-leaved earth moss</name>
    <name type="synonym">Physcomitrella patens</name>
    <dbReference type="NCBI Taxonomy" id="3218"/>
    <lineage>
        <taxon>Eukaryota</taxon>
        <taxon>Viridiplantae</taxon>
        <taxon>Streptophyta</taxon>
        <taxon>Embryophyta</taxon>
        <taxon>Bryophyta</taxon>
        <taxon>Bryophytina</taxon>
        <taxon>Bryopsida</taxon>
        <taxon>Funariidae</taxon>
        <taxon>Funariales</taxon>
        <taxon>Funariaceae</taxon>
        <taxon>Physcomitrium</taxon>
    </lineage>
</organism>
<dbReference type="Proteomes" id="UP000006727">
    <property type="component" value="Chromosome 3"/>
</dbReference>